<feature type="transmembrane region" description="Helical" evidence="6">
    <location>
        <begin position="196"/>
        <end position="216"/>
    </location>
</feature>
<evidence type="ECO:0000313" key="8">
    <source>
        <dbReference type="EMBL" id="PEG56235.1"/>
    </source>
</evidence>
<feature type="transmembrane region" description="Helical" evidence="6">
    <location>
        <begin position="376"/>
        <end position="400"/>
    </location>
</feature>
<keyword evidence="4 6" id="KW-1133">Transmembrane helix</keyword>
<sequence length="434" mass="45166">MSSPGSAPAKARRSQVRSWVLYDCGATAVNAIVVTFVFSVYLTDAVGAGLPGETTPSSWLGWALTAAGLIVALLAPVTGIWVDAPHRRRRALALLAGAVVLLVVSMSFIRTDYTYLWAGLALLAFTAACNDLATVPYNAMLSQLSTPATSGRVSGAGLAVGYGGSVGLLLIVYIGFMAGDGGLLGLPTDDGQNVRAAMLLTAAWFVAFTLPLLITAPAPAPDPAHRSVGFFASYRKLWAEVRSEWHRDRNVVYYLVASAIFRDGLTGVFTFGAVLGVSVYGISPASVLLFGVCACLVAAVGAVAGGLLDDRFGAKPVIVTALTLMIVVGLTLMTLSGPLAFWICGLLLCLFIGPTLSAARTQMLRISTEGKEGVAFGLYTTTGRAAAPLAPWLFALFIGIFGTDRAGMGGLCLVLGIGLILMLGVRTPRTVRAV</sequence>
<evidence type="ECO:0000256" key="2">
    <source>
        <dbReference type="ARBA" id="ARBA00022448"/>
    </source>
</evidence>
<keyword evidence="5 6" id="KW-0472">Membrane</keyword>
<dbReference type="EMBL" id="PDCR01000002">
    <property type="protein sequence ID" value="PEG56235.1"/>
    <property type="molecule type" value="Genomic_DNA"/>
</dbReference>
<name>A0A1Q4HKZ3_9MYCO</name>
<keyword evidence="2" id="KW-0813">Transport</keyword>
<proteinExistence type="predicted"/>
<feature type="transmembrane region" description="Helical" evidence="6">
    <location>
        <begin position="339"/>
        <end position="356"/>
    </location>
</feature>
<evidence type="ECO:0000256" key="5">
    <source>
        <dbReference type="ARBA" id="ARBA00023136"/>
    </source>
</evidence>
<dbReference type="SUPFAM" id="SSF103473">
    <property type="entry name" value="MFS general substrate transporter"/>
    <property type="match status" value="1"/>
</dbReference>
<dbReference type="InterPro" id="IPR024671">
    <property type="entry name" value="Atg22-like"/>
</dbReference>
<dbReference type="PANTHER" id="PTHR23519:SF1">
    <property type="entry name" value="AUTOPHAGY-RELATED PROTEIN 22"/>
    <property type="match status" value="1"/>
</dbReference>
<evidence type="ECO:0000313" key="10">
    <source>
        <dbReference type="Proteomes" id="UP000220340"/>
    </source>
</evidence>
<feature type="transmembrane region" description="Helical" evidence="6">
    <location>
        <begin position="287"/>
        <end position="308"/>
    </location>
</feature>
<dbReference type="PANTHER" id="PTHR23519">
    <property type="entry name" value="AUTOPHAGY-RELATED PROTEIN 22"/>
    <property type="match status" value="1"/>
</dbReference>
<comment type="subcellular location">
    <subcellularLocation>
        <location evidence="1">Endomembrane system</location>
        <topology evidence="1">Multi-pass membrane protein</topology>
    </subcellularLocation>
</comment>
<keyword evidence="10" id="KW-1185">Reference proteome</keyword>
<keyword evidence="3 6" id="KW-0812">Transmembrane</keyword>
<gene>
    <name evidence="7" type="ORF">BV510_25265</name>
    <name evidence="8" type="ORF">CRI78_02360</name>
</gene>
<dbReference type="Proteomes" id="UP000220340">
    <property type="component" value="Unassembled WGS sequence"/>
</dbReference>
<protein>
    <submittedName>
        <fullName evidence="8">MFS transporter</fullName>
    </submittedName>
</protein>
<reference evidence="7 9" key="1">
    <citation type="submission" date="2016-09" db="EMBL/GenBank/DDBJ databases">
        <title>genome sequences of unsequenced Mycobacteria.</title>
        <authorList>
            <person name="Greninger A.L."/>
            <person name="Jerome K.R."/>
            <person name="Mcnair B."/>
            <person name="Wallis C."/>
            <person name="Fang F."/>
        </authorList>
    </citation>
    <scope>NUCLEOTIDE SEQUENCE [LARGE SCALE GENOMIC DNA]</scope>
    <source>
        <strain evidence="7 9">BM1</strain>
    </source>
</reference>
<dbReference type="Pfam" id="PF11700">
    <property type="entry name" value="ATG22"/>
    <property type="match status" value="1"/>
</dbReference>
<dbReference type="Proteomes" id="UP000191039">
    <property type="component" value="Unassembled WGS sequence"/>
</dbReference>
<organism evidence="8 10">
    <name type="scientific">Mycolicibacterium diernhoferi</name>
    <dbReference type="NCBI Taxonomy" id="1801"/>
    <lineage>
        <taxon>Bacteria</taxon>
        <taxon>Bacillati</taxon>
        <taxon>Actinomycetota</taxon>
        <taxon>Actinomycetes</taxon>
        <taxon>Mycobacteriales</taxon>
        <taxon>Mycobacteriaceae</taxon>
        <taxon>Mycolicibacterium</taxon>
    </lineage>
</organism>
<evidence type="ECO:0000313" key="7">
    <source>
        <dbReference type="EMBL" id="OPE47257.1"/>
    </source>
</evidence>
<feature type="transmembrane region" description="Helical" evidence="6">
    <location>
        <begin position="251"/>
        <end position="275"/>
    </location>
</feature>
<feature type="transmembrane region" description="Helical" evidence="6">
    <location>
        <begin position="91"/>
        <end position="109"/>
    </location>
</feature>
<feature type="transmembrane region" description="Helical" evidence="6">
    <location>
        <begin position="115"/>
        <end position="135"/>
    </location>
</feature>
<reference evidence="8 10" key="2">
    <citation type="submission" date="2017-10" db="EMBL/GenBank/DDBJ databases">
        <title>The new phylogeny of genus Mycobacterium.</title>
        <authorList>
            <person name="Tortoli E."/>
            <person name="Trovato A."/>
            <person name="Cirillo D.M."/>
        </authorList>
    </citation>
    <scope>NUCLEOTIDE SEQUENCE [LARGE SCALE GENOMIC DNA]</scope>
    <source>
        <strain evidence="8 10">IP141170001</strain>
    </source>
</reference>
<dbReference type="AlphaFoldDB" id="A0A1Q4HKZ3"/>
<accession>A0A1Q4HKZ3</accession>
<dbReference type="InterPro" id="IPR050495">
    <property type="entry name" value="ATG22/LtaA_families"/>
</dbReference>
<dbReference type="STRING" id="1801.BRW64_01020"/>
<dbReference type="GO" id="GO:0012505">
    <property type="term" value="C:endomembrane system"/>
    <property type="evidence" value="ECO:0007669"/>
    <property type="project" value="UniProtKB-SubCell"/>
</dbReference>
<evidence type="ECO:0000256" key="1">
    <source>
        <dbReference type="ARBA" id="ARBA00004127"/>
    </source>
</evidence>
<evidence type="ECO:0000256" key="3">
    <source>
        <dbReference type="ARBA" id="ARBA00022692"/>
    </source>
</evidence>
<dbReference type="EMBL" id="MIJD01000378">
    <property type="protein sequence ID" value="OPE47257.1"/>
    <property type="molecule type" value="Genomic_DNA"/>
</dbReference>
<feature type="transmembrane region" description="Helical" evidence="6">
    <location>
        <begin position="406"/>
        <end position="425"/>
    </location>
</feature>
<dbReference type="Gene3D" id="1.20.1250.20">
    <property type="entry name" value="MFS general substrate transporter like domains"/>
    <property type="match status" value="2"/>
</dbReference>
<dbReference type="RefSeq" id="WP_073853364.1">
    <property type="nucleotide sequence ID" value="NZ_BAAATC010000018.1"/>
</dbReference>
<feature type="transmembrane region" description="Helical" evidence="6">
    <location>
        <begin position="20"/>
        <end position="42"/>
    </location>
</feature>
<feature type="transmembrane region" description="Helical" evidence="6">
    <location>
        <begin position="62"/>
        <end position="84"/>
    </location>
</feature>
<comment type="caution">
    <text evidence="8">The sequence shown here is derived from an EMBL/GenBank/DDBJ whole genome shotgun (WGS) entry which is preliminary data.</text>
</comment>
<dbReference type="InterPro" id="IPR036259">
    <property type="entry name" value="MFS_trans_sf"/>
</dbReference>
<evidence type="ECO:0000313" key="9">
    <source>
        <dbReference type="Proteomes" id="UP000191039"/>
    </source>
</evidence>
<dbReference type="OrthoDB" id="9768783at2"/>
<feature type="transmembrane region" description="Helical" evidence="6">
    <location>
        <begin position="315"/>
        <end position="333"/>
    </location>
</feature>
<feature type="transmembrane region" description="Helical" evidence="6">
    <location>
        <begin position="156"/>
        <end position="176"/>
    </location>
</feature>
<evidence type="ECO:0000256" key="4">
    <source>
        <dbReference type="ARBA" id="ARBA00022989"/>
    </source>
</evidence>
<evidence type="ECO:0000256" key="6">
    <source>
        <dbReference type="SAM" id="Phobius"/>
    </source>
</evidence>